<dbReference type="Proteomes" id="UP000004968">
    <property type="component" value="Unassembled WGS sequence"/>
</dbReference>
<dbReference type="HOGENOM" id="CLU_2752325_0_0_9"/>
<protein>
    <submittedName>
        <fullName evidence="2">Uncharacterized protein</fullName>
    </submittedName>
</protein>
<dbReference type="AlphaFoldDB" id="D3AL26"/>
<accession>D3AL26</accession>
<feature type="region of interest" description="Disordered" evidence="1">
    <location>
        <begin position="48"/>
        <end position="70"/>
    </location>
</feature>
<proteinExistence type="predicted"/>
<evidence type="ECO:0000256" key="1">
    <source>
        <dbReference type="SAM" id="MobiDB-lite"/>
    </source>
</evidence>
<name>D3AL26_9FIRM</name>
<evidence type="ECO:0000313" key="2">
    <source>
        <dbReference type="EMBL" id="EFC97474.1"/>
    </source>
</evidence>
<reference evidence="2 3" key="1">
    <citation type="submission" date="2010-01" db="EMBL/GenBank/DDBJ databases">
        <authorList>
            <person name="Weinstock G."/>
            <person name="Sodergren E."/>
            <person name="Clifton S."/>
            <person name="Fulton L."/>
            <person name="Fulton B."/>
            <person name="Courtney L."/>
            <person name="Fronick C."/>
            <person name="Harrison M."/>
            <person name="Strong C."/>
            <person name="Farmer C."/>
            <person name="Delahaunty K."/>
            <person name="Markovic C."/>
            <person name="Hall O."/>
            <person name="Minx P."/>
            <person name="Tomlinson C."/>
            <person name="Mitreva M."/>
            <person name="Nelson J."/>
            <person name="Hou S."/>
            <person name="Wollam A."/>
            <person name="Pepin K.H."/>
            <person name="Johnson M."/>
            <person name="Bhonagiri V."/>
            <person name="Nash W.E."/>
            <person name="Warren W."/>
            <person name="Chinwalla A."/>
            <person name="Mardis E.R."/>
            <person name="Wilson R.K."/>
        </authorList>
    </citation>
    <scope>NUCLEOTIDE SEQUENCE [LARGE SCALE GENOMIC DNA]</scope>
    <source>
        <strain evidence="2 3">DSM 13479</strain>
    </source>
</reference>
<sequence length="70" mass="7910">MTDVWKSQVLFTEINGNFAYTAHKSLPQHMKKLVSRIRQVHSFSPPRLPLQSPCTTLHKNASTHHGDGNS</sequence>
<comment type="caution">
    <text evidence="2">The sequence shown here is derived from an EMBL/GenBank/DDBJ whole genome shotgun (WGS) entry which is preliminary data.</text>
</comment>
<organism evidence="2 3">
    <name type="scientific">Hungatella hathewayi DSM 13479</name>
    <dbReference type="NCBI Taxonomy" id="566550"/>
    <lineage>
        <taxon>Bacteria</taxon>
        <taxon>Bacillati</taxon>
        <taxon>Bacillota</taxon>
        <taxon>Clostridia</taxon>
        <taxon>Lachnospirales</taxon>
        <taxon>Lachnospiraceae</taxon>
        <taxon>Hungatella</taxon>
    </lineage>
</organism>
<evidence type="ECO:0000313" key="3">
    <source>
        <dbReference type="Proteomes" id="UP000004968"/>
    </source>
</evidence>
<dbReference type="EMBL" id="ACIO01000388">
    <property type="protein sequence ID" value="EFC97474.1"/>
    <property type="molecule type" value="Genomic_DNA"/>
</dbReference>
<gene>
    <name evidence="2" type="ORF">CLOSTHATH_04320</name>
</gene>